<dbReference type="SUPFAM" id="SSF81665">
    <property type="entry name" value="Calcium ATPase, transmembrane domain M"/>
    <property type="match status" value="1"/>
</dbReference>
<feature type="transmembrane region" description="Helical" evidence="11">
    <location>
        <begin position="184"/>
        <end position="201"/>
    </location>
</feature>
<evidence type="ECO:0000256" key="4">
    <source>
        <dbReference type="ARBA" id="ARBA00022692"/>
    </source>
</evidence>
<dbReference type="InterPro" id="IPR036412">
    <property type="entry name" value="HAD-like_sf"/>
</dbReference>
<sequence>MTNITEVQKEKITKIFMQKEIIQIAGMHCASCAVNIERALNKKTGVAKTSVNYANEKVQIEFDEKKINMGEIEKTIRQTGDYSIVKEEQKEDHAHHHTQKAWQKFIFSAIFSLPVVATMFIKLNDYLTAGLTFVVVFIIGWQFHKGTILNLKKFRANMDTLISVGTATAFVYSIYAMFNDGHMYFETASIIITLILLGKYLEEKSKGRASSAIKKLLALGVKKARVIKNSTETMVEIGQVLKGDILLVKPGEKIPLDGEIIEGETSIDESMLTGESIPVEKTVGSLVYGSTINNNGVIKIKVIKTGEETVLSQIIKLVENAQASKAPIQKLADKVSGIFVPAVIAIAILTFFAGFFIFNLSFETALINAVAVLVIACPCALGLATPTAIMVGSGKGAENGILIKESQSLEIAHKINTIIFDKTGTLTKGEPEITDIHSDLPEKEIMLIACSLEKNSEHTLSTAFDIYAVKNDLNLFEAKETQAIQGKGIKGTVNNEPVHIGNIKLVDDLKAELKTEYKNIFDDYARAGKTPVYFIKDNMVKGVIAVADVMRENSIEAIKKLNEKNIEVFMITGDHKITAEAVGKKLGIKNIIAEVLPNQKAEEVKKLQASGKIVAFVGDGINDAPALAQADLGIAIGSGTDVAVEAGNIVLMTADPLKVVSAIDLSKKTFKTIKQNLFWAFFYNTAAIPLAALGFLNPMIAAGAMSFSSVSVVLNSLRIKRFR</sequence>
<dbReference type="SUPFAM" id="SSF81653">
    <property type="entry name" value="Calcium ATPase, transduction domain A"/>
    <property type="match status" value="1"/>
</dbReference>
<dbReference type="InterPro" id="IPR044492">
    <property type="entry name" value="P_typ_ATPase_HD_dom"/>
</dbReference>
<dbReference type="InterPro" id="IPR018303">
    <property type="entry name" value="ATPase_P-typ_P_site"/>
</dbReference>
<dbReference type="FunFam" id="2.70.150.10:FF:000020">
    <property type="entry name" value="Copper-exporting P-type ATPase A"/>
    <property type="match status" value="1"/>
</dbReference>
<dbReference type="GO" id="GO:0016887">
    <property type="term" value="F:ATP hydrolysis activity"/>
    <property type="evidence" value="ECO:0007669"/>
    <property type="project" value="InterPro"/>
</dbReference>
<dbReference type="PROSITE" id="PS50846">
    <property type="entry name" value="HMA_2"/>
    <property type="match status" value="1"/>
</dbReference>
<keyword evidence="6 11" id="KW-0547">Nucleotide-binding</keyword>
<dbReference type="Gene3D" id="2.70.150.10">
    <property type="entry name" value="Calcium-transporting ATPase, cytoplasmic transduction domain A"/>
    <property type="match status" value="1"/>
</dbReference>
<dbReference type="PANTHER" id="PTHR43520">
    <property type="entry name" value="ATP7, ISOFORM B"/>
    <property type="match status" value="1"/>
</dbReference>
<dbReference type="PANTHER" id="PTHR43520:SF8">
    <property type="entry name" value="P-TYPE CU(+) TRANSPORTER"/>
    <property type="match status" value="1"/>
</dbReference>
<accession>A0A1F6NFX9</accession>
<dbReference type="Pfam" id="PF00702">
    <property type="entry name" value="Hydrolase"/>
    <property type="match status" value="1"/>
</dbReference>
<keyword evidence="8" id="KW-1278">Translocase</keyword>
<evidence type="ECO:0000259" key="12">
    <source>
        <dbReference type="PROSITE" id="PS50846"/>
    </source>
</evidence>
<keyword evidence="9 11" id="KW-1133">Transmembrane helix</keyword>
<dbReference type="FunFam" id="3.30.70.100:FF:000001">
    <property type="entry name" value="ATPase copper transporting beta"/>
    <property type="match status" value="1"/>
</dbReference>
<dbReference type="InterPro" id="IPR008250">
    <property type="entry name" value="ATPase_P-typ_transduc_dom_A_sf"/>
</dbReference>
<dbReference type="GO" id="GO:0055070">
    <property type="term" value="P:copper ion homeostasis"/>
    <property type="evidence" value="ECO:0007669"/>
    <property type="project" value="TreeGrafter"/>
</dbReference>
<dbReference type="STRING" id="1798697.A2373_04055"/>
<evidence type="ECO:0000256" key="3">
    <source>
        <dbReference type="ARBA" id="ARBA00022475"/>
    </source>
</evidence>
<feature type="transmembrane region" description="Helical" evidence="11">
    <location>
        <begin position="105"/>
        <end position="121"/>
    </location>
</feature>
<organism evidence="13 14">
    <name type="scientific">Candidatus Magasanikbacteria bacterium RIFOXYB1_FULL_40_15</name>
    <dbReference type="NCBI Taxonomy" id="1798697"/>
    <lineage>
        <taxon>Bacteria</taxon>
        <taxon>Candidatus Magasanikiibacteriota</taxon>
    </lineage>
</organism>
<evidence type="ECO:0000256" key="2">
    <source>
        <dbReference type="ARBA" id="ARBA00006024"/>
    </source>
</evidence>
<evidence type="ECO:0000256" key="5">
    <source>
        <dbReference type="ARBA" id="ARBA00022723"/>
    </source>
</evidence>
<dbReference type="Proteomes" id="UP000176300">
    <property type="component" value="Unassembled WGS sequence"/>
</dbReference>
<keyword evidence="7 11" id="KW-0067">ATP-binding</keyword>
<evidence type="ECO:0000256" key="9">
    <source>
        <dbReference type="ARBA" id="ARBA00022989"/>
    </source>
</evidence>
<evidence type="ECO:0000256" key="8">
    <source>
        <dbReference type="ARBA" id="ARBA00022967"/>
    </source>
</evidence>
<feature type="transmembrane region" description="Helical" evidence="11">
    <location>
        <begin position="364"/>
        <end position="385"/>
    </location>
</feature>
<gene>
    <name evidence="13" type="ORF">A2373_04055</name>
</gene>
<dbReference type="SUPFAM" id="SSF55008">
    <property type="entry name" value="HMA, heavy metal-associated domain"/>
    <property type="match status" value="1"/>
</dbReference>
<keyword evidence="5 11" id="KW-0479">Metal-binding</keyword>
<evidence type="ECO:0000256" key="11">
    <source>
        <dbReference type="RuleBase" id="RU362081"/>
    </source>
</evidence>
<dbReference type="InterPro" id="IPR023299">
    <property type="entry name" value="ATPase_P-typ_cyto_dom_N"/>
</dbReference>
<dbReference type="PRINTS" id="PR00119">
    <property type="entry name" value="CATATPASE"/>
</dbReference>
<keyword evidence="4 11" id="KW-0812">Transmembrane</keyword>
<dbReference type="GO" id="GO:0043682">
    <property type="term" value="F:P-type divalent copper transporter activity"/>
    <property type="evidence" value="ECO:0007669"/>
    <property type="project" value="TreeGrafter"/>
</dbReference>
<feature type="transmembrane region" description="Helical" evidence="11">
    <location>
        <begin position="699"/>
        <end position="717"/>
    </location>
</feature>
<dbReference type="NCBIfam" id="TIGR01525">
    <property type="entry name" value="ATPase-IB_hvy"/>
    <property type="match status" value="1"/>
</dbReference>
<dbReference type="InterPro" id="IPR006121">
    <property type="entry name" value="HMA_dom"/>
</dbReference>
<dbReference type="EMBL" id="MFQS01000031">
    <property type="protein sequence ID" value="OGH82739.1"/>
    <property type="molecule type" value="Genomic_DNA"/>
</dbReference>
<dbReference type="Pfam" id="PF00403">
    <property type="entry name" value="HMA"/>
    <property type="match status" value="1"/>
</dbReference>
<keyword evidence="3 11" id="KW-1003">Cell membrane</keyword>
<dbReference type="GO" id="GO:0005524">
    <property type="term" value="F:ATP binding"/>
    <property type="evidence" value="ECO:0007669"/>
    <property type="project" value="UniProtKB-UniRule"/>
</dbReference>
<dbReference type="SUPFAM" id="SSF56784">
    <property type="entry name" value="HAD-like"/>
    <property type="match status" value="1"/>
</dbReference>
<dbReference type="CDD" id="cd02094">
    <property type="entry name" value="P-type_ATPase_Cu-like"/>
    <property type="match status" value="1"/>
</dbReference>
<name>A0A1F6NFX9_9BACT</name>
<dbReference type="SFLD" id="SFLDF00027">
    <property type="entry name" value="p-type_atpase"/>
    <property type="match status" value="1"/>
</dbReference>
<dbReference type="NCBIfam" id="TIGR01494">
    <property type="entry name" value="ATPase_P-type"/>
    <property type="match status" value="1"/>
</dbReference>
<comment type="similarity">
    <text evidence="2 11">Belongs to the cation transport ATPase (P-type) (TC 3.A.3) family. Type IB subfamily.</text>
</comment>
<dbReference type="Gene3D" id="3.40.1110.10">
    <property type="entry name" value="Calcium-transporting ATPase, cytoplasmic domain N"/>
    <property type="match status" value="1"/>
</dbReference>
<dbReference type="InterPro" id="IPR001757">
    <property type="entry name" value="P_typ_ATPase"/>
</dbReference>
<comment type="subcellular location">
    <subcellularLocation>
        <location evidence="1">Cell membrane</location>
        <topology evidence="1">Multi-pass membrane protein</topology>
    </subcellularLocation>
</comment>
<keyword evidence="10 11" id="KW-0472">Membrane</keyword>
<dbReference type="PROSITE" id="PS01047">
    <property type="entry name" value="HMA_1"/>
    <property type="match status" value="1"/>
</dbReference>
<dbReference type="InterPro" id="IPR059000">
    <property type="entry name" value="ATPase_P-type_domA"/>
</dbReference>
<proteinExistence type="inferred from homology"/>
<reference evidence="13 14" key="1">
    <citation type="journal article" date="2016" name="Nat. Commun.">
        <title>Thousands of microbial genomes shed light on interconnected biogeochemical processes in an aquifer system.</title>
        <authorList>
            <person name="Anantharaman K."/>
            <person name="Brown C.T."/>
            <person name="Hug L.A."/>
            <person name="Sharon I."/>
            <person name="Castelle C.J."/>
            <person name="Probst A.J."/>
            <person name="Thomas B.C."/>
            <person name="Singh A."/>
            <person name="Wilkins M.J."/>
            <person name="Karaoz U."/>
            <person name="Brodie E.L."/>
            <person name="Williams K.H."/>
            <person name="Hubbard S.S."/>
            <person name="Banfield J.F."/>
        </authorList>
    </citation>
    <scope>NUCLEOTIDE SEQUENCE [LARGE SCALE GENOMIC DNA]</scope>
</reference>
<feature type="transmembrane region" description="Helical" evidence="11">
    <location>
        <begin position="127"/>
        <end position="144"/>
    </location>
</feature>
<dbReference type="PRINTS" id="PR00943">
    <property type="entry name" value="CUATPASE"/>
</dbReference>
<comment type="caution">
    <text evidence="13">The sequence shown here is derived from an EMBL/GenBank/DDBJ whole genome shotgun (WGS) entry which is preliminary data.</text>
</comment>
<dbReference type="CDD" id="cd00371">
    <property type="entry name" value="HMA"/>
    <property type="match status" value="1"/>
</dbReference>
<evidence type="ECO:0000256" key="7">
    <source>
        <dbReference type="ARBA" id="ARBA00022840"/>
    </source>
</evidence>
<dbReference type="SFLD" id="SFLDG00002">
    <property type="entry name" value="C1.7:_P-type_atpase_like"/>
    <property type="match status" value="1"/>
</dbReference>
<evidence type="ECO:0000313" key="14">
    <source>
        <dbReference type="Proteomes" id="UP000176300"/>
    </source>
</evidence>
<dbReference type="NCBIfam" id="TIGR01511">
    <property type="entry name" value="ATPase-IB1_Cu"/>
    <property type="match status" value="1"/>
</dbReference>
<dbReference type="AlphaFoldDB" id="A0A1F6NFX9"/>
<evidence type="ECO:0000313" key="13">
    <source>
        <dbReference type="EMBL" id="OGH82739.1"/>
    </source>
</evidence>
<feature type="domain" description="HMA" evidence="12">
    <location>
        <begin position="18"/>
        <end position="84"/>
    </location>
</feature>
<dbReference type="InterPro" id="IPR036163">
    <property type="entry name" value="HMA_dom_sf"/>
</dbReference>
<dbReference type="InterPro" id="IPR023214">
    <property type="entry name" value="HAD_sf"/>
</dbReference>
<protein>
    <submittedName>
        <fullName evidence="13">Copper-translocating P-type ATPase</fullName>
    </submittedName>
</protein>
<dbReference type="GO" id="GO:0005507">
    <property type="term" value="F:copper ion binding"/>
    <property type="evidence" value="ECO:0007669"/>
    <property type="project" value="TreeGrafter"/>
</dbReference>
<evidence type="ECO:0000256" key="10">
    <source>
        <dbReference type="ARBA" id="ARBA00023136"/>
    </source>
</evidence>
<dbReference type="Pfam" id="PF00122">
    <property type="entry name" value="E1-E2_ATPase"/>
    <property type="match status" value="1"/>
</dbReference>
<feature type="transmembrane region" description="Helical" evidence="11">
    <location>
        <begin position="676"/>
        <end position="693"/>
    </location>
</feature>
<dbReference type="InterPro" id="IPR017969">
    <property type="entry name" value="Heavy-metal-associated_CS"/>
</dbReference>
<dbReference type="GO" id="GO:0005886">
    <property type="term" value="C:plasma membrane"/>
    <property type="evidence" value="ECO:0007669"/>
    <property type="project" value="UniProtKB-SubCell"/>
</dbReference>
<dbReference type="Gene3D" id="3.40.50.1000">
    <property type="entry name" value="HAD superfamily/HAD-like"/>
    <property type="match status" value="1"/>
</dbReference>
<evidence type="ECO:0000256" key="6">
    <source>
        <dbReference type="ARBA" id="ARBA00022741"/>
    </source>
</evidence>
<feature type="transmembrane region" description="Helical" evidence="11">
    <location>
        <begin position="338"/>
        <end position="358"/>
    </location>
</feature>
<dbReference type="InterPro" id="IPR027256">
    <property type="entry name" value="P-typ_ATPase_IB"/>
</dbReference>
<feature type="transmembrane region" description="Helical" evidence="11">
    <location>
        <begin position="156"/>
        <end position="178"/>
    </location>
</feature>
<evidence type="ECO:0000256" key="1">
    <source>
        <dbReference type="ARBA" id="ARBA00004651"/>
    </source>
</evidence>
<dbReference type="PROSITE" id="PS00154">
    <property type="entry name" value="ATPASE_E1_E2"/>
    <property type="match status" value="1"/>
</dbReference>
<dbReference type="InterPro" id="IPR023298">
    <property type="entry name" value="ATPase_P-typ_TM_dom_sf"/>
</dbReference>
<dbReference type="Gene3D" id="3.30.70.100">
    <property type="match status" value="1"/>
</dbReference>
<dbReference type="SFLD" id="SFLDS00003">
    <property type="entry name" value="Haloacid_Dehalogenase"/>
    <property type="match status" value="1"/>
</dbReference>